<evidence type="ECO:0000313" key="2">
    <source>
        <dbReference type="EMBL" id="KPU75832.1"/>
    </source>
</evidence>
<accession>A0A0P8XMA9</accession>
<proteinExistence type="predicted"/>
<dbReference type="EMBL" id="CH902619">
    <property type="protein sequence ID" value="KPU75832.1"/>
    <property type="molecule type" value="Genomic_DNA"/>
</dbReference>
<dbReference type="InParanoid" id="A0A0P8XMA9"/>
<gene>
    <name evidence="2" type="primary">Dana\GF27707</name>
    <name evidence="2" type="ORF">GF27707</name>
</gene>
<protein>
    <submittedName>
        <fullName evidence="2">Uncharacterized protein</fullName>
    </submittedName>
</protein>
<name>A0A0P8XMA9_DROAN</name>
<organism evidence="2 3">
    <name type="scientific">Drosophila ananassae</name>
    <name type="common">Fruit fly</name>
    <dbReference type="NCBI Taxonomy" id="7217"/>
    <lineage>
        <taxon>Eukaryota</taxon>
        <taxon>Metazoa</taxon>
        <taxon>Ecdysozoa</taxon>
        <taxon>Arthropoda</taxon>
        <taxon>Hexapoda</taxon>
        <taxon>Insecta</taxon>
        <taxon>Pterygota</taxon>
        <taxon>Neoptera</taxon>
        <taxon>Endopterygota</taxon>
        <taxon>Diptera</taxon>
        <taxon>Brachycera</taxon>
        <taxon>Muscomorpha</taxon>
        <taxon>Ephydroidea</taxon>
        <taxon>Drosophilidae</taxon>
        <taxon>Drosophila</taxon>
        <taxon>Sophophora</taxon>
    </lineage>
</organism>
<feature type="compositionally biased region" description="Polar residues" evidence="1">
    <location>
        <begin position="93"/>
        <end position="104"/>
    </location>
</feature>
<evidence type="ECO:0000313" key="3">
    <source>
        <dbReference type="Proteomes" id="UP000007801"/>
    </source>
</evidence>
<keyword evidence="3" id="KW-1185">Reference proteome</keyword>
<feature type="region of interest" description="Disordered" evidence="1">
    <location>
        <begin position="92"/>
        <end position="131"/>
    </location>
</feature>
<evidence type="ECO:0000256" key="1">
    <source>
        <dbReference type="SAM" id="MobiDB-lite"/>
    </source>
</evidence>
<dbReference type="Proteomes" id="UP000007801">
    <property type="component" value="Unassembled WGS sequence"/>
</dbReference>
<reference evidence="2 3" key="1">
    <citation type="journal article" date="2007" name="Nature">
        <title>Evolution of genes and genomes on the Drosophila phylogeny.</title>
        <authorList>
            <consortium name="Drosophila 12 Genomes Consortium"/>
            <person name="Clark A.G."/>
            <person name="Eisen M.B."/>
            <person name="Smith D.R."/>
            <person name="Bergman C.M."/>
            <person name="Oliver B."/>
            <person name="Markow T.A."/>
            <person name="Kaufman T.C."/>
            <person name="Kellis M."/>
            <person name="Gelbart W."/>
            <person name="Iyer V.N."/>
            <person name="Pollard D.A."/>
            <person name="Sackton T.B."/>
            <person name="Larracuente A.M."/>
            <person name="Singh N.D."/>
            <person name="Abad J.P."/>
            <person name="Abt D.N."/>
            <person name="Adryan B."/>
            <person name="Aguade M."/>
            <person name="Akashi H."/>
            <person name="Anderson W.W."/>
            <person name="Aquadro C.F."/>
            <person name="Ardell D.H."/>
            <person name="Arguello R."/>
            <person name="Artieri C.G."/>
            <person name="Barbash D.A."/>
            <person name="Barker D."/>
            <person name="Barsanti P."/>
            <person name="Batterham P."/>
            <person name="Batzoglou S."/>
            <person name="Begun D."/>
            <person name="Bhutkar A."/>
            <person name="Blanco E."/>
            <person name="Bosak S.A."/>
            <person name="Bradley R.K."/>
            <person name="Brand A.D."/>
            <person name="Brent M.R."/>
            <person name="Brooks A.N."/>
            <person name="Brown R.H."/>
            <person name="Butlin R.K."/>
            <person name="Caggese C."/>
            <person name="Calvi B.R."/>
            <person name="Bernardo de Carvalho A."/>
            <person name="Caspi A."/>
            <person name="Castrezana S."/>
            <person name="Celniker S.E."/>
            <person name="Chang J.L."/>
            <person name="Chapple C."/>
            <person name="Chatterji S."/>
            <person name="Chinwalla A."/>
            <person name="Civetta A."/>
            <person name="Clifton S.W."/>
            <person name="Comeron J.M."/>
            <person name="Costello J.C."/>
            <person name="Coyne J.A."/>
            <person name="Daub J."/>
            <person name="David R.G."/>
            <person name="Delcher A.L."/>
            <person name="Delehaunty K."/>
            <person name="Do C.B."/>
            <person name="Ebling H."/>
            <person name="Edwards K."/>
            <person name="Eickbush T."/>
            <person name="Evans J.D."/>
            <person name="Filipski A."/>
            <person name="Findeiss S."/>
            <person name="Freyhult E."/>
            <person name="Fulton L."/>
            <person name="Fulton R."/>
            <person name="Garcia A.C."/>
            <person name="Gardiner A."/>
            <person name="Garfield D.A."/>
            <person name="Garvin B.E."/>
            <person name="Gibson G."/>
            <person name="Gilbert D."/>
            <person name="Gnerre S."/>
            <person name="Godfrey J."/>
            <person name="Good R."/>
            <person name="Gotea V."/>
            <person name="Gravely B."/>
            <person name="Greenberg A.J."/>
            <person name="Griffiths-Jones S."/>
            <person name="Gross S."/>
            <person name="Guigo R."/>
            <person name="Gustafson E.A."/>
            <person name="Haerty W."/>
            <person name="Hahn M.W."/>
            <person name="Halligan D.L."/>
            <person name="Halpern A.L."/>
            <person name="Halter G.M."/>
            <person name="Han M.V."/>
            <person name="Heger A."/>
            <person name="Hillier L."/>
            <person name="Hinrichs A.S."/>
            <person name="Holmes I."/>
            <person name="Hoskins R.A."/>
            <person name="Hubisz M.J."/>
            <person name="Hultmark D."/>
            <person name="Huntley M.A."/>
            <person name="Jaffe D.B."/>
            <person name="Jagadeeshan S."/>
            <person name="Jeck W.R."/>
            <person name="Johnson J."/>
            <person name="Jones C.D."/>
            <person name="Jordan W.C."/>
            <person name="Karpen G.H."/>
            <person name="Kataoka E."/>
            <person name="Keightley P.D."/>
            <person name="Kheradpour P."/>
            <person name="Kirkness E.F."/>
            <person name="Koerich L.B."/>
            <person name="Kristiansen K."/>
            <person name="Kudrna D."/>
            <person name="Kulathinal R.J."/>
            <person name="Kumar S."/>
            <person name="Kwok R."/>
            <person name="Lander E."/>
            <person name="Langley C.H."/>
            <person name="Lapoint R."/>
            <person name="Lazzaro B.P."/>
            <person name="Lee S.J."/>
            <person name="Levesque L."/>
            <person name="Li R."/>
            <person name="Lin C.F."/>
            <person name="Lin M.F."/>
            <person name="Lindblad-Toh K."/>
            <person name="Llopart A."/>
            <person name="Long M."/>
            <person name="Low L."/>
            <person name="Lozovsky E."/>
            <person name="Lu J."/>
            <person name="Luo M."/>
            <person name="Machado C.A."/>
            <person name="Makalowski W."/>
            <person name="Marzo M."/>
            <person name="Matsuda M."/>
            <person name="Matzkin L."/>
            <person name="McAllister B."/>
            <person name="McBride C.S."/>
            <person name="McKernan B."/>
            <person name="McKernan K."/>
            <person name="Mendez-Lago M."/>
            <person name="Minx P."/>
            <person name="Mollenhauer M.U."/>
            <person name="Montooth K."/>
            <person name="Mount S.M."/>
            <person name="Mu X."/>
            <person name="Myers E."/>
            <person name="Negre B."/>
            <person name="Newfeld S."/>
            <person name="Nielsen R."/>
            <person name="Noor M.A."/>
            <person name="O'Grady P."/>
            <person name="Pachter L."/>
            <person name="Papaceit M."/>
            <person name="Parisi M.J."/>
            <person name="Parisi M."/>
            <person name="Parts L."/>
            <person name="Pedersen J.S."/>
            <person name="Pesole G."/>
            <person name="Phillippy A.M."/>
            <person name="Ponting C.P."/>
            <person name="Pop M."/>
            <person name="Porcelli D."/>
            <person name="Powell J.R."/>
            <person name="Prohaska S."/>
            <person name="Pruitt K."/>
            <person name="Puig M."/>
            <person name="Quesneville H."/>
            <person name="Ram K.R."/>
            <person name="Rand D."/>
            <person name="Rasmussen M.D."/>
            <person name="Reed L.K."/>
            <person name="Reenan R."/>
            <person name="Reily A."/>
            <person name="Remington K.A."/>
            <person name="Rieger T.T."/>
            <person name="Ritchie M.G."/>
            <person name="Robin C."/>
            <person name="Rogers Y.H."/>
            <person name="Rohde C."/>
            <person name="Rozas J."/>
            <person name="Rubenfield M.J."/>
            <person name="Ruiz A."/>
            <person name="Russo S."/>
            <person name="Salzberg S.L."/>
            <person name="Sanchez-Gracia A."/>
            <person name="Saranga D.J."/>
            <person name="Sato H."/>
            <person name="Schaeffer S.W."/>
            <person name="Schatz M.C."/>
            <person name="Schlenke T."/>
            <person name="Schwartz R."/>
            <person name="Segarra C."/>
            <person name="Singh R.S."/>
            <person name="Sirot L."/>
            <person name="Sirota M."/>
            <person name="Sisneros N.B."/>
            <person name="Smith C.D."/>
            <person name="Smith T.F."/>
            <person name="Spieth J."/>
            <person name="Stage D.E."/>
            <person name="Stark A."/>
            <person name="Stephan W."/>
            <person name="Strausberg R.L."/>
            <person name="Strempel S."/>
            <person name="Sturgill D."/>
            <person name="Sutton G."/>
            <person name="Sutton G.G."/>
            <person name="Tao W."/>
            <person name="Teichmann S."/>
            <person name="Tobari Y.N."/>
            <person name="Tomimura Y."/>
            <person name="Tsolas J.M."/>
            <person name="Valente V.L."/>
            <person name="Venter E."/>
            <person name="Venter J.C."/>
            <person name="Vicario S."/>
            <person name="Vieira F.G."/>
            <person name="Vilella A.J."/>
            <person name="Villasante A."/>
            <person name="Walenz B."/>
            <person name="Wang J."/>
            <person name="Wasserman M."/>
            <person name="Watts T."/>
            <person name="Wilson D."/>
            <person name="Wilson R.K."/>
            <person name="Wing R.A."/>
            <person name="Wolfner M.F."/>
            <person name="Wong A."/>
            <person name="Wong G.K."/>
            <person name="Wu C.I."/>
            <person name="Wu G."/>
            <person name="Yamamoto D."/>
            <person name="Yang H.P."/>
            <person name="Yang S.P."/>
            <person name="Yorke J.A."/>
            <person name="Yoshida K."/>
            <person name="Zdobnov E."/>
            <person name="Zhang P."/>
            <person name="Zhang Y."/>
            <person name="Zimin A.V."/>
            <person name="Baldwin J."/>
            <person name="Abdouelleil A."/>
            <person name="Abdulkadir J."/>
            <person name="Abebe A."/>
            <person name="Abera B."/>
            <person name="Abreu J."/>
            <person name="Acer S.C."/>
            <person name="Aftuck L."/>
            <person name="Alexander A."/>
            <person name="An P."/>
            <person name="Anderson E."/>
            <person name="Anderson S."/>
            <person name="Arachi H."/>
            <person name="Azer M."/>
            <person name="Bachantsang P."/>
            <person name="Barry A."/>
            <person name="Bayul T."/>
            <person name="Berlin A."/>
            <person name="Bessette D."/>
            <person name="Bloom T."/>
            <person name="Blye J."/>
            <person name="Boguslavskiy L."/>
            <person name="Bonnet C."/>
            <person name="Boukhgalter B."/>
            <person name="Bourzgui I."/>
            <person name="Brown A."/>
            <person name="Cahill P."/>
            <person name="Channer S."/>
            <person name="Cheshatsang Y."/>
            <person name="Chuda L."/>
            <person name="Citroen M."/>
            <person name="Collymore A."/>
            <person name="Cooke P."/>
            <person name="Costello M."/>
            <person name="D'Aco K."/>
            <person name="Daza R."/>
            <person name="De Haan G."/>
            <person name="DeGray S."/>
            <person name="DeMaso C."/>
            <person name="Dhargay N."/>
            <person name="Dooley K."/>
            <person name="Dooley E."/>
            <person name="Doricent M."/>
            <person name="Dorje P."/>
            <person name="Dorjee K."/>
            <person name="Dupes A."/>
            <person name="Elong R."/>
            <person name="Falk J."/>
            <person name="Farina A."/>
            <person name="Faro S."/>
            <person name="Ferguson D."/>
            <person name="Fisher S."/>
            <person name="Foley C.D."/>
            <person name="Franke A."/>
            <person name="Friedrich D."/>
            <person name="Gadbois L."/>
            <person name="Gearin G."/>
            <person name="Gearin C.R."/>
            <person name="Giannoukos G."/>
            <person name="Goode T."/>
            <person name="Graham J."/>
            <person name="Grandbois E."/>
            <person name="Grewal S."/>
            <person name="Gyaltsen K."/>
            <person name="Hafez N."/>
            <person name="Hagos B."/>
            <person name="Hall J."/>
            <person name="Henson C."/>
            <person name="Hollinger A."/>
            <person name="Honan T."/>
            <person name="Huard M.D."/>
            <person name="Hughes L."/>
            <person name="Hurhula B."/>
            <person name="Husby M.E."/>
            <person name="Kamat A."/>
            <person name="Kanga B."/>
            <person name="Kashin S."/>
            <person name="Khazanovich D."/>
            <person name="Kisner P."/>
            <person name="Lance K."/>
            <person name="Lara M."/>
            <person name="Lee W."/>
            <person name="Lennon N."/>
            <person name="Letendre F."/>
            <person name="LeVine R."/>
            <person name="Lipovsky A."/>
            <person name="Liu X."/>
            <person name="Liu J."/>
            <person name="Liu S."/>
            <person name="Lokyitsang T."/>
            <person name="Lokyitsang Y."/>
            <person name="Lubonja R."/>
            <person name="Lui A."/>
            <person name="MacDonald P."/>
            <person name="Magnisalis V."/>
            <person name="Maru K."/>
            <person name="Matthews C."/>
            <person name="McCusker W."/>
            <person name="McDonough S."/>
            <person name="Mehta T."/>
            <person name="Meldrim J."/>
            <person name="Meneus L."/>
            <person name="Mihai O."/>
            <person name="Mihalev A."/>
            <person name="Mihova T."/>
            <person name="Mittelman R."/>
            <person name="Mlenga V."/>
            <person name="Montmayeur A."/>
            <person name="Mulrain L."/>
            <person name="Navidi A."/>
            <person name="Naylor J."/>
            <person name="Negash T."/>
            <person name="Nguyen T."/>
            <person name="Nguyen N."/>
            <person name="Nicol R."/>
            <person name="Norbu C."/>
            <person name="Norbu N."/>
            <person name="Novod N."/>
            <person name="O'Neill B."/>
            <person name="Osman S."/>
            <person name="Markiewicz E."/>
            <person name="Oyono O.L."/>
            <person name="Patti C."/>
            <person name="Phunkhang P."/>
            <person name="Pierre F."/>
            <person name="Priest M."/>
            <person name="Raghuraman S."/>
            <person name="Rege F."/>
            <person name="Reyes R."/>
            <person name="Rise C."/>
            <person name="Rogov P."/>
            <person name="Ross K."/>
            <person name="Ryan E."/>
            <person name="Settipalli S."/>
            <person name="Shea T."/>
            <person name="Sherpa N."/>
            <person name="Shi L."/>
            <person name="Shih D."/>
            <person name="Sparrow T."/>
            <person name="Spaulding J."/>
            <person name="Stalker J."/>
            <person name="Stange-Thomann N."/>
            <person name="Stavropoulos S."/>
            <person name="Stone C."/>
            <person name="Strader C."/>
            <person name="Tesfaye S."/>
            <person name="Thomson T."/>
            <person name="Thoulutsang Y."/>
            <person name="Thoulutsang D."/>
            <person name="Topham K."/>
            <person name="Topping I."/>
            <person name="Tsamla T."/>
            <person name="Vassiliev H."/>
            <person name="Vo A."/>
            <person name="Wangchuk T."/>
            <person name="Wangdi T."/>
            <person name="Weiand M."/>
            <person name="Wilkinson J."/>
            <person name="Wilson A."/>
            <person name="Yadav S."/>
            <person name="Young G."/>
            <person name="Yu Q."/>
            <person name="Zembek L."/>
            <person name="Zhong D."/>
            <person name="Zimmer A."/>
            <person name="Zwirko Z."/>
            <person name="Jaffe D.B."/>
            <person name="Alvarez P."/>
            <person name="Brockman W."/>
            <person name="Butler J."/>
            <person name="Chin C."/>
            <person name="Gnerre S."/>
            <person name="Grabherr M."/>
            <person name="Kleber M."/>
            <person name="Mauceli E."/>
            <person name="MacCallum I."/>
        </authorList>
    </citation>
    <scope>NUCLEOTIDE SEQUENCE [LARGE SCALE GENOMIC DNA]</scope>
    <source>
        <strain evidence="3">Tucson 14024-0371.13</strain>
    </source>
</reference>
<sequence>MATFHFGGLSLRAKAREDSAPILASVRSFPRCTSADSDECFGLLKSVQVLVEKSANEERRSRGGKVPQESPLFLWPVLDPWRLGEGIIIAEQRGSQAAPTSRSGSEGFRKPTTQSNRSRVRRENPGFCLDG</sequence>
<dbReference type="AlphaFoldDB" id="A0A0P8XMA9"/>